<name>A0A1I5ZEU1_9BACT</name>
<dbReference type="Pfam" id="PF18347">
    <property type="entry name" value="DUF5606"/>
    <property type="match status" value="1"/>
</dbReference>
<dbReference type="InterPro" id="IPR049280">
    <property type="entry name" value="DUF6852"/>
</dbReference>
<dbReference type="InterPro" id="IPR049281">
    <property type="entry name" value="BVU_3817-like_C_sf"/>
</dbReference>
<sequence length="200" mass="22039">MEYSKLISVTGLPGLFELVASKNDGAIVRSLDDKATKFVSSRVHNFSHLESIEVYTEGDNVNLADVFLAMQNSSEALPNEKDAAAVKKYFEKVYPTMDFDRVYASDMKKMVKWFDVLSKNNIEIKVSEEVPEGDEEETGETPDPNKQPEEKPKVEEPVATPAVEAKPKKAKAAKAKKEEVEGEGAATESKPKAAKKAANK</sequence>
<dbReference type="EMBL" id="FOXQ01000021">
    <property type="protein sequence ID" value="SFQ54903.1"/>
    <property type="molecule type" value="Genomic_DNA"/>
</dbReference>
<proteinExistence type="predicted"/>
<dbReference type="Gene3D" id="1.10.10.1650">
    <property type="match status" value="1"/>
</dbReference>
<reference evidence="4 5" key="1">
    <citation type="submission" date="2016-10" db="EMBL/GenBank/DDBJ databases">
        <authorList>
            <person name="de Groot N.N."/>
        </authorList>
    </citation>
    <scope>NUCLEOTIDE SEQUENCE [LARGE SCALE GENOMIC DNA]</scope>
    <source>
        <strain evidence="4 5">DSM 28286</strain>
    </source>
</reference>
<organism evidence="4 5">
    <name type="scientific">Parafilimonas terrae</name>
    <dbReference type="NCBI Taxonomy" id="1465490"/>
    <lineage>
        <taxon>Bacteria</taxon>
        <taxon>Pseudomonadati</taxon>
        <taxon>Bacteroidota</taxon>
        <taxon>Chitinophagia</taxon>
        <taxon>Chitinophagales</taxon>
        <taxon>Chitinophagaceae</taxon>
        <taxon>Parafilimonas</taxon>
    </lineage>
</organism>
<evidence type="ECO:0000259" key="3">
    <source>
        <dbReference type="Pfam" id="PF21186"/>
    </source>
</evidence>
<evidence type="ECO:0000256" key="1">
    <source>
        <dbReference type="SAM" id="MobiDB-lite"/>
    </source>
</evidence>
<dbReference type="STRING" id="1465490.SAMN05444277_12113"/>
<dbReference type="InterPro" id="IPR041218">
    <property type="entry name" value="DUF5606"/>
</dbReference>
<dbReference type="Gene3D" id="2.30.30.730">
    <property type="match status" value="1"/>
</dbReference>
<feature type="region of interest" description="Disordered" evidence="1">
    <location>
        <begin position="127"/>
        <end position="200"/>
    </location>
</feature>
<dbReference type="AlphaFoldDB" id="A0A1I5ZEU1"/>
<evidence type="ECO:0000313" key="4">
    <source>
        <dbReference type="EMBL" id="SFQ54903.1"/>
    </source>
</evidence>
<dbReference type="InterPro" id="IPR049282">
    <property type="entry name" value="BVU_3817_N_sf"/>
</dbReference>
<feature type="compositionally biased region" description="Acidic residues" evidence="1">
    <location>
        <begin position="129"/>
        <end position="140"/>
    </location>
</feature>
<evidence type="ECO:0000313" key="5">
    <source>
        <dbReference type="Proteomes" id="UP000199031"/>
    </source>
</evidence>
<feature type="compositionally biased region" description="Basic and acidic residues" evidence="1">
    <location>
        <begin position="146"/>
        <end position="156"/>
    </location>
</feature>
<dbReference type="Pfam" id="PF21186">
    <property type="entry name" value="DUF6852"/>
    <property type="match status" value="1"/>
</dbReference>
<protein>
    <submittedName>
        <fullName evidence="4">Uncharacterized protein</fullName>
    </submittedName>
</protein>
<feature type="domain" description="DUF6852" evidence="3">
    <location>
        <begin position="52"/>
        <end position="117"/>
    </location>
</feature>
<keyword evidence="5" id="KW-1185">Reference proteome</keyword>
<dbReference type="OrthoDB" id="675198at2"/>
<evidence type="ECO:0000259" key="2">
    <source>
        <dbReference type="Pfam" id="PF18347"/>
    </source>
</evidence>
<dbReference type="RefSeq" id="WP_090663200.1">
    <property type="nucleotide sequence ID" value="NZ_FOXQ01000021.1"/>
</dbReference>
<accession>A0A1I5ZEU1</accession>
<dbReference type="Proteomes" id="UP000199031">
    <property type="component" value="Unassembled WGS sequence"/>
</dbReference>
<gene>
    <name evidence="4" type="ORF">SAMN05444277_12113</name>
</gene>
<feature type="domain" description="DUF5606" evidence="2">
    <location>
        <begin position="5"/>
        <end position="49"/>
    </location>
</feature>